<evidence type="ECO:0000256" key="10">
    <source>
        <dbReference type="PIRSR" id="PIRSR601382-1"/>
    </source>
</evidence>
<feature type="compositionally biased region" description="Basic and acidic residues" evidence="14">
    <location>
        <begin position="88"/>
        <end position="103"/>
    </location>
</feature>
<feature type="disulfide bond" evidence="12">
    <location>
        <begin position="565"/>
        <end position="594"/>
    </location>
</feature>
<evidence type="ECO:0000256" key="14">
    <source>
        <dbReference type="SAM" id="MobiDB-lite"/>
    </source>
</evidence>
<feature type="active site" evidence="10">
    <location>
        <position position="757"/>
    </location>
</feature>
<dbReference type="Pfam" id="PF01532">
    <property type="entry name" value="Glyco_hydro_47"/>
    <property type="match status" value="1"/>
</dbReference>
<dbReference type="GO" id="GO:0016020">
    <property type="term" value="C:membrane"/>
    <property type="evidence" value="ECO:0007669"/>
    <property type="project" value="InterPro"/>
</dbReference>
<dbReference type="GO" id="GO:0005783">
    <property type="term" value="C:endoplasmic reticulum"/>
    <property type="evidence" value="ECO:0007669"/>
    <property type="project" value="TreeGrafter"/>
</dbReference>
<keyword evidence="6 13" id="KW-0378">Hydrolase</keyword>
<dbReference type="UniPathway" id="UPA00378"/>
<dbReference type="InterPro" id="IPR001382">
    <property type="entry name" value="Glyco_hydro_47"/>
</dbReference>
<dbReference type="PRINTS" id="PR00747">
    <property type="entry name" value="GLYHDRLASE47"/>
</dbReference>
<keyword evidence="7 12" id="KW-1015">Disulfide bond</keyword>
<feature type="binding site" evidence="11">
    <location>
        <position position="843"/>
    </location>
    <ligand>
        <name>Ca(2+)</name>
        <dbReference type="ChEBI" id="CHEBI:29108"/>
    </ligand>
</feature>
<dbReference type="Pfam" id="PF09431">
    <property type="entry name" value="SPIN90_LRD"/>
    <property type="match status" value="1"/>
</dbReference>
<comment type="cofactor">
    <cofactor evidence="1 11">
        <name>Ca(2+)</name>
        <dbReference type="ChEBI" id="CHEBI:29108"/>
    </cofactor>
</comment>
<evidence type="ECO:0000256" key="15">
    <source>
        <dbReference type="SAM" id="SignalP"/>
    </source>
</evidence>
<gene>
    <name evidence="17" type="ORF">ATNIH1004_002481</name>
</gene>
<evidence type="ECO:0000259" key="16">
    <source>
        <dbReference type="Pfam" id="PF09431"/>
    </source>
</evidence>
<accession>A0A5M9MWS4</accession>
<comment type="similarity">
    <text evidence="5 13">Belongs to the glycosyl hydrolase 47 family.</text>
</comment>
<evidence type="ECO:0000256" key="4">
    <source>
        <dbReference type="ARBA" id="ARBA00004922"/>
    </source>
</evidence>
<feature type="compositionally biased region" description="Pro residues" evidence="14">
    <location>
        <begin position="1408"/>
        <end position="1417"/>
    </location>
</feature>
<feature type="signal peptide" evidence="15">
    <location>
        <begin position="1"/>
        <end position="27"/>
    </location>
</feature>
<evidence type="ECO:0000256" key="5">
    <source>
        <dbReference type="ARBA" id="ARBA00007658"/>
    </source>
</evidence>
<dbReference type="EC" id="3.2.1.-" evidence="13"/>
<dbReference type="VEuPathDB" id="FungiDB:EYZ11_011158"/>
<dbReference type="GO" id="GO:0005975">
    <property type="term" value="P:carbohydrate metabolic process"/>
    <property type="evidence" value="ECO:0007669"/>
    <property type="project" value="InterPro"/>
</dbReference>
<dbReference type="VEuPathDB" id="FungiDB:EYZ11_011155"/>
<dbReference type="GO" id="GO:0036503">
    <property type="term" value="P:ERAD pathway"/>
    <property type="evidence" value="ECO:0007669"/>
    <property type="project" value="UniProtKB-ARBA"/>
</dbReference>
<evidence type="ECO:0000256" key="11">
    <source>
        <dbReference type="PIRSR" id="PIRSR601382-2"/>
    </source>
</evidence>
<name>A0A5M9MWS4_9EURO</name>
<feature type="compositionally biased region" description="Low complexity" evidence="14">
    <location>
        <begin position="1294"/>
        <end position="1305"/>
    </location>
</feature>
<evidence type="ECO:0000256" key="9">
    <source>
        <dbReference type="ARBA" id="ARBA00024790"/>
    </source>
</evidence>
<protein>
    <recommendedName>
        <fullName evidence="13">alpha-1,2-Mannosidase</fullName>
        <ecNumber evidence="13">3.2.1.-</ecNumber>
    </recommendedName>
</protein>
<dbReference type="GO" id="GO:0060205">
    <property type="term" value="C:cytoplasmic vesicle lumen"/>
    <property type="evidence" value="ECO:0007669"/>
    <property type="project" value="UniProtKB-SubCell"/>
</dbReference>
<dbReference type="SUPFAM" id="SSF48225">
    <property type="entry name" value="Seven-hairpin glycosidases"/>
    <property type="match status" value="1"/>
</dbReference>
<evidence type="ECO:0000256" key="12">
    <source>
        <dbReference type="PIRSR" id="PIRSR601382-3"/>
    </source>
</evidence>
<evidence type="ECO:0000256" key="8">
    <source>
        <dbReference type="ARBA" id="ARBA00023329"/>
    </source>
</evidence>
<evidence type="ECO:0000256" key="1">
    <source>
        <dbReference type="ARBA" id="ARBA00001913"/>
    </source>
</evidence>
<dbReference type="GO" id="GO:0005509">
    <property type="term" value="F:calcium ion binding"/>
    <property type="evidence" value="ECO:0007669"/>
    <property type="project" value="InterPro"/>
</dbReference>
<dbReference type="PANTHER" id="PTHR11742">
    <property type="entry name" value="MANNOSYL-OLIGOSACCHARIDE ALPHA-1,2-MANNOSIDASE-RELATED"/>
    <property type="match status" value="1"/>
</dbReference>
<dbReference type="GeneID" id="54325183"/>
<feature type="region of interest" description="Disordered" evidence="14">
    <location>
        <begin position="646"/>
        <end position="722"/>
    </location>
</feature>
<comment type="caution">
    <text evidence="17">The sequence shown here is derived from an EMBL/GenBank/DDBJ whole genome shotgun (WGS) entry which is preliminary data.</text>
</comment>
<dbReference type="InterPro" id="IPR018556">
    <property type="entry name" value="SPIN90/Ldb17_LRD"/>
</dbReference>
<dbReference type="InterPro" id="IPR036026">
    <property type="entry name" value="Seven-hairpin_glycosidases"/>
</dbReference>
<feature type="compositionally biased region" description="Polar residues" evidence="14">
    <location>
        <begin position="664"/>
        <end position="680"/>
    </location>
</feature>
<evidence type="ECO:0000256" key="2">
    <source>
        <dbReference type="ARBA" id="ARBA00001946"/>
    </source>
</evidence>
<dbReference type="OrthoDB" id="10052040at2759"/>
<feature type="compositionally biased region" description="Basic and acidic residues" evidence="14">
    <location>
        <begin position="1276"/>
        <end position="1293"/>
    </location>
</feature>
<feature type="region of interest" description="Disordered" evidence="14">
    <location>
        <begin position="395"/>
        <end position="419"/>
    </location>
</feature>
<keyword evidence="13" id="KW-0326">Glycosidase</keyword>
<dbReference type="EMBL" id="QUQM01000001">
    <property type="protein sequence ID" value="KAA8649804.1"/>
    <property type="molecule type" value="Genomic_DNA"/>
</dbReference>
<feature type="region of interest" description="Disordered" evidence="14">
    <location>
        <begin position="30"/>
        <end position="122"/>
    </location>
</feature>
<dbReference type="RefSeq" id="XP_033429165.1">
    <property type="nucleotide sequence ID" value="XM_033567170.1"/>
</dbReference>
<feature type="active site" evidence="10">
    <location>
        <position position="491"/>
    </location>
</feature>
<reference evidence="17 18" key="1">
    <citation type="submission" date="2019-08" db="EMBL/GenBank/DDBJ databases">
        <title>The genome sequence of a newly discovered highly antifungal drug resistant Aspergillus species, Aspergillus tanneri NIH 1004.</title>
        <authorList>
            <person name="Mounaud S."/>
            <person name="Singh I."/>
            <person name="Joardar V."/>
            <person name="Pakala S."/>
            <person name="Pakala S."/>
            <person name="Venepally P."/>
            <person name="Chung J.K."/>
            <person name="Losada L."/>
            <person name="Nierman W.C."/>
        </authorList>
    </citation>
    <scope>NUCLEOTIDE SEQUENCE [LARGE SCALE GENOMIC DNA]</scope>
    <source>
        <strain evidence="17 18">NIH1004</strain>
    </source>
</reference>
<feature type="compositionally biased region" description="Polar residues" evidence="14">
    <location>
        <begin position="1508"/>
        <end position="1520"/>
    </location>
</feature>
<keyword evidence="8" id="KW-0968">Cytoplasmic vesicle</keyword>
<feature type="compositionally biased region" description="Polar residues" evidence="14">
    <location>
        <begin position="1431"/>
        <end position="1448"/>
    </location>
</feature>
<dbReference type="InterPro" id="IPR012341">
    <property type="entry name" value="6hp_glycosidase-like_sf"/>
</dbReference>
<dbReference type="GO" id="GO:0004571">
    <property type="term" value="F:mannosyl-oligosaccharide 1,2-alpha-mannosidase activity"/>
    <property type="evidence" value="ECO:0007669"/>
    <property type="project" value="InterPro"/>
</dbReference>
<feature type="compositionally biased region" description="Low complexity" evidence="14">
    <location>
        <begin position="1362"/>
        <end position="1382"/>
    </location>
</feature>
<comment type="subcellular location">
    <subcellularLocation>
        <location evidence="3">Cytoplasmic vesicle lumen</location>
    </subcellularLocation>
</comment>
<feature type="region of interest" description="Disordered" evidence="14">
    <location>
        <begin position="1245"/>
        <end position="1520"/>
    </location>
</feature>
<feature type="compositionally biased region" description="Polar residues" evidence="14">
    <location>
        <begin position="1467"/>
        <end position="1488"/>
    </location>
</feature>
<sequence length="1520" mass="171169">MFRARRYRVFLVFAAIFVLAFFHFTSSRDSSTVSLDIPPPQVDTSHAFPHPSTSEKQKNPSADSPPPPPSLDRPPQAPLSEGSRGSNRRPDSNADPPTTHDEPALPSDDEEQKSKWPTHLYPGAHGLGALKLEPVTNQRPHWEKVPENFPLAPEELIKLPAGRSKTLPKLQAKFRDETWVEKAKRQDRLQTIRATFEHAWSGYKASAMGHDEIKPLRGGYRDTFNGWGATLVDTLDTLWIMDLREEFSIAVDEVKKIDFTTTKSDEIPVFEVAIRYMGGLLGAYDISGHKYEVLLEKATQLGEILIGAFDTPNRMPMLYYNWAPHYASKPHHADKKAVLAELGSLSVELTRLAQLTKDNRFYDAVARITNELQKYQSKTSLPGLWPLEVDASGCRTNSQSHPAAEHAHAPTPVQKAGSPITDAESYRKLFEPHQARGLPDNAEPAPYNDPARTARPKPLGNGAPPAVRDCTAGLASPSSAVDKYGLGARGDSTYEYLPKEYMLLGGLNEQYQTMYKDAMNAARKHIIYQPMIKDVRNIRFTATASVPKPGLGPTTHSYEATHLACFAGGMVGIGSKIFGIDGDMDLAARLTDGCVWAYESTKTGIMPENFYVVPCEDDPCVWNETAYWMTLDPYAEQRLRPVLTVADQPRDERQAEAQDPPDMSTGTYSPASLSATSAPGSQEALDKRSLERGSWHVISSPTSSPSTEGDADTAGQYVNGEPDTVSHEEYVSARIENERLFPGAVSIPHREYLLRPEAIESVFVMYRLTGNNYWREKGWKMFGAVSKYTRTELAHSAINDVTVEEPRMQDRMQSFWLAETLKYFYLLFSDPSVVSLDEYVLNSEAHPLKRPEVSTRPTTELWEMESEVALDHEHQFWDELQGIVSTPCSSEDLIDNALRSYLSLTTLYKDEYLRTELDVSRCSYKLLASSIFAAHGDYVRRQMIYGLLQDDDPDTLHLIVSFLLFDGRQNEVAFHMMDEEGSFPRMLELLQAQDRHIGDQGARLHRLLMELLYEMSRIQRIRIQDLVLVDDDFIQSLFNIIEDLSYDANDPYHYSVIRILLVLNEQFMISAHDPVDERSSTPLTNRVIKVLSMHGNLYKTFGENIILLINREAETSLQLLTLKLLYLIFTTPSTYEYFYTNDLHVLVDILIRNLLDLPEEASALRHTYLRVLYPLLAHTQLKSPPHYKREELKRMLNILVRGQLSGAELDREKIMHFEEVDETTRRLVNRCIAVDWMRDEDALETTVEESSAAPLPLMSISPTNTSTESSSPDTLSEPHKHSQIERLGVHHEPASSSSLSVQEVASQHEKPGIITPSRHTTTTIEPPRPKIKPLPPNPRRWRGRRTVEDPDTTNMSLKIPEEPTTTTPDSTTTTPMTASPITFDQRDSTTSSLAPPPMPVHPRRSASNPPPAVPPPRRSTHPAVQAHHVSSHCTPVTSPSRSTHTTKGQKPEPPRTRRWGRRKDSQCESNRVFDSTLCHQQQQSLDSNGNEKQRDHTEGTVSVEEAVQNVSIQENDSLGR</sequence>
<evidence type="ECO:0000313" key="17">
    <source>
        <dbReference type="EMBL" id="KAA8649804.1"/>
    </source>
</evidence>
<feature type="domain" description="SPIN90/Ldb17 leucine-rich" evidence="16">
    <location>
        <begin position="1050"/>
        <end position="1192"/>
    </location>
</feature>
<feature type="compositionally biased region" description="Polar residues" evidence="14">
    <location>
        <begin position="697"/>
        <end position="707"/>
    </location>
</feature>
<comment type="cofactor">
    <cofactor evidence="2">
        <name>Mg(2+)</name>
        <dbReference type="ChEBI" id="CHEBI:18420"/>
    </cofactor>
</comment>
<feature type="region of interest" description="Disordered" evidence="14">
    <location>
        <begin position="433"/>
        <end position="471"/>
    </location>
</feature>
<dbReference type="PANTHER" id="PTHR11742:SF103">
    <property type="entry name" value="ENDOPLASMIC RETICULUM MANNOSIDASE MNL2-RELATED"/>
    <property type="match status" value="1"/>
</dbReference>
<keyword evidence="15" id="KW-0732">Signal</keyword>
<evidence type="ECO:0000256" key="3">
    <source>
        <dbReference type="ARBA" id="ARBA00004321"/>
    </source>
</evidence>
<comment type="function">
    <text evidence="9">Involved in the maturation of Asn-linked oligosaccharides. Progressively trims alpha-1,2-linked mannose residues from Man(9)GlcNAc(2) to produce Man(5)GlcNAc(2).</text>
</comment>
<feature type="compositionally biased region" description="Low complexity" evidence="14">
    <location>
        <begin position="1259"/>
        <end position="1274"/>
    </location>
</feature>
<feature type="compositionally biased region" description="Pro residues" evidence="14">
    <location>
        <begin position="63"/>
        <end position="77"/>
    </location>
</feature>
<comment type="pathway">
    <text evidence="4">Protein modification; protein glycosylation.</text>
</comment>
<dbReference type="Proteomes" id="UP000324241">
    <property type="component" value="Unassembled WGS sequence"/>
</dbReference>
<evidence type="ECO:0000313" key="18">
    <source>
        <dbReference type="Proteomes" id="UP000324241"/>
    </source>
</evidence>
<proteinExistence type="inferred from homology"/>
<keyword evidence="11" id="KW-0479">Metal-binding</keyword>
<evidence type="ECO:0000256" key="6">
    <source>
        <dbReference type="ARBA" id="ARBA00022801"/>
    </source>
</evidence>
<feature type="compositionally biased region" description="Basic and acidic residues" evidence="14">
    <location>
        <begin position="1489"/>
        <end position="1498"/>
    </location>
</feature>
<feature type="active site" description="Proton donor" evidence="10">
    <location>
        <position position="271"/>
    </location>
</feature>
<feature type="compositionally biased region" description="Basic and acidic residues" evidence="14">
    <location>
        <begin position="684"/>
        <end position="694"/>
    </location>
</feature>
<organism evidence="17 18">
    <name type="scientific">Aspergillus tanneri</name>
    <dbReference type="NCBI Taxonomy" id="1220188"/>
    <lineage>
        <taxon>Eukaryota</taxon>
        <taxon>Fungi</taxon>
        <taxon>Dikarya</taxon>
        <taxon>Ascomycota</taxon>
        <taxon>Pezizomycotina</taxon>
        <taxon>Eurotiomycetes</taxon>
        <taxon>Eurotiomycetidae</taxon>
        <taxon>Eurotiales</taxon>
        <taxon>Aspergillaceae</taxon>
        <taxon>Aspergillus</taxon>
        <taxon>Aspergillus subgen. Circumdati</taxon>
    </lineage>
</organism>
<evidence type="ECO:0000256" key="13">
    <source>
        <dbReference type="RuleBase" id="RU361193"/>
    </source>
</evidence>
<dbReference type="InterPro" id="IPR050749">
    <property type="entry name" value="Glycosyl_Hydrolase_47"/>
</dbReference>
<feature type="chain" id="PRO_5024389136" description="alpha-1,2-Mannosidase" evidence="15">
    <location>
        <begin position="28"/>
        <end position="1520"/>
    </location>
</feature>
<keyword evidence="11" id="KW-0106">Calcium</keyword>
<feature type="active site" description="Proton donor" evidence="10">
    <location>
        <position position="608"/>
    </location>
</feature>
<evidence type="ECO:0000256" key="7">
    <source>
        <dbReference type="ARBA" id="ARBA00023157"/>
    </source>
</evidence>
<dbReference type="Gene3D" id="1.50.10.10">
    <property type="match status" value="3"/>
</dbReference>